<gene>
    <name evidence="2" type="ORF">BGW36DRAFT_386882</name>
</gene>
<comment type="caution">
    <text evidence="2">The sequence shown here is derived from an EMBL/GenBank/DDBJ whole genome shotgun (WGS) entry which is preliminary data.</text>
</comment>
<proteinExistence type="predicted"/>
<dbReference type="AlphaFoldDB" id="A0AAD4KMS3"/>
<dbReference type="PANTHER" id="PTHR39697:SF2">
    <property type="entry name" value="CYANOVIRIN-N DOMAIN-CONTAINING PROTEIN"/>
    <property type="match status" value="1"/>
</dbReference>
<name>A0AAD4KMS3_9EURO</name>
<protein>
    <recommendedName>
        <fullName evidence="4">Ricin B lectin domain-containing protein</fullName>
    </recommendedName>
</protein>
<feature type="compositionally biased region" description="Low complexity" evidence="1">
    <location>
        <begin position="40"/>
        <end position="51"/>
    </location>
</feature>
<evidence type="ECO:0000313" key="2">
    <source>
        <dbReference type="EMBL" id="KAH8692057.1"/>
    </source>
</evidence>
<keyword evidence="3" id="KW-1185">Reference proteome</keyword>
<dbReference type="InterPro" id="IPR035992">
    <property type="entry name" value="Ricin_B-like_lectins"/>
</dbReference>
<sequence length="186" mass="21193">MEYVDSMSSTTTDEDGFNTPTHTSVFDGPSGLEASDFPQMMSSGEPPSEGSSYIILDPETGLVIALRSGMLCLVSRYNEGDGRIQWRCVRHPDRWYGFRNEASNTFIGHNDHRKFIAGANVHDDWEHFWVEHHRDGGHILLVKRAQWFRVWFEPMKIGGNDDTQLVTTSAPEEGTAWRFIRVDSEI</sequence>
<dbReference type="EMBL" id="JAJTJA010000011">
    <property type="protein sequence ID" value="KAH8692057.1"/>
    <property type="molecule type" value="Genomic_DNA"/>
</dbReference>
<dbReference type="SUPFAM" id="SSF50370">
    <property type="entry name" value="Ricin B-like lectins"/>
    <property type="match status" value="1"/>
</dbReference>
<dbReference type="PANTHER" id="PTHR39697">
    <property type="entry name" value="RICIN B LECTIN DOMAIN-CONTAINING PROTEIN-RELATED"/>
    <property type="match status" value="1"/>
</dbReference>
<dbReference type="Proteomes" id="UP001201262">
    <property type="component" value="Unassembled WGS sequence"/>
</dbReference>
<dbReference type="GeneID" id="70247340"/>
<reference evidence="2" key="1">
    <citation type="submission" date="2021-12" db="EMBL/GenBank/DDBJ databases">
        <title>Convergent genome expansion in fungi linked to evolution of root-endophyte symbiosis.</title>
        <authorList>
            <consortium name="DOE Joint Genome Institute"/>
            <person name="Ke Y.-H."/>
            <person name="Bonito G."/>
            <person name="Liao H.-L."/>
            <person name="Looney B."/>
            <person name="Rojas-Flechas A."/>
            <person name="Nash J."/>
            <person name="Hameed K."/>
            <person name="Schadt C."/>
            <person name="Martin F."/>
            <person name="Crous P.W."/>
            <person name="Miettinen O."/>
            <person name="Magnuson J.K."/>
            <person name="Labbe J."/>
            <person name="Jacobson D."/>
            <person name="Doktycz M.J."/>
            <person name="Veneault-Fourrey C."/>
            <person name="Kuo A."/>
            <person name="Mondo S."/>
            <person name="Calhoun S."/>
            <person name="Riley R."/>
            <person name="Ohm R."/>
            <person name="LaButti K."/>
            <person name="Andreopoulos B."/>
            <person name="Pangilinan J."/>
            <person name="Nolan M."/>
            <person name="Tritt A."/>
            <person name="Clum A."/>
            <person name="Lipzen A."/>
            <person name="Daum C."/>
            <person name="Barry K."/>
            <person name="Grigoriev I.V."/>
            <person name="Vilgalys R."/>
        </authorList>
    </citation>
    <scope>NUCLEOTIDE SEQUENCE</scope>
    <source>
        <strain evidence="2">PMI_201</strain>
    </source>
</reference>
<evidence type="ECO:0000313" key="3">
    <source>
        <dbReference type="Proteomes" id="UP001201262"/>
    </source>
</evidence>
<evidence type="ECO:0008006" key="4">
    <source>
        <dbReference type="Google" id="ProtNLM"/>
    </source>
</evidence>
<organism evidence="2 3">
    <name type="scientific">Talaromyces proteolyticus</name>
    <dbReference type="NCBI Taxonomy" id="1131652"/>
    <lineage>
        <taxon>Eukaryota</taxon>
        <taxon>Fungi</taxon>
        <taxon>Dikarya</taxon>
        <taxon>Ascomycota</taxon>
        <taxon>Pezizomycotina</taxon>
        <taxon>Eurotiomycetes</taxon>
        <taxon>Eurotiomycetidae</taxon>
        <taxon>Eurotiales</taxon>
        <taxon>Trichocomaceae</taxon>
        <taxon>Talaromyces</taxon>
        <taxon>Talaromyces sect. Bacilispori</taxon>
    </lineage>
</organism>
<dbReference type="RefSeq" id="XP_046068054.1">
    <property type="nucleotide sequence ID" value="XM_046217053.1"/>
</dbReference>
<feature type="region of interest" description="Disordered" evidence="1">
    <location>
        <begin position="1"/>
        <end position="51"/>
    </location>
</feature>
<feature type="compositionally biased region" description="Polar residues" evidence="1">
    <location>
        <begin position="1"/>
        <end position="11"/>
    </location>
</feature>
<evidence type="ECO:0000256" key="1">
    <source>
        <dbReference type="SAM" id="MobiDB-lite"/>
    </source>
</evidence>
<accession>A0AAD4KMS3</accession>